<sequence>MIHRRVSFRAPDAPQSSRAESKAEPSPTSTVKAPMAYIVALTVPIVALELVIDDRTVRLIPLLILLPAFPAALGTVRQTIYAVGWVLIVITGVLIYRPLSSWYNYVIIMVLAAVLGVLCVLTCHWRIRRERELSRVRSTAVALQRQVLRPLPILTDRVIVDGVYLPVEEDRLVGGDIYEAVASPYGTRLLFGDVQGRGLPAIGAAFAALGAFREAALREPTLTALVDDLERAVVRHNAFAQQIGEPERFVTALILGIDESTETQAVNCGHPPPYLLNAGPVSPVPLGDPGVPLGLADLAAIPRIVVWFPFPSGATLVACSDGVTEARSITGDFYPLEERLRAWADGSPWELASNLVDDLSCHTAGELRDDITALVVRRAAA</sequence>
<organism evidence="5 6">
    <name type="scientific">Streptomyces jeddahensis</name>
    <dbReference type="NCBI Taxonomy" id="1716141"/>
    <lineage>
        <taxon>Bacteria</taxon>
        <taxon>Bacillati</taxon>
        <taxon>Actinomycetota</taxon>
        <taxon>Actinomycetes</taxon>
        <taxon>Kitasatosporales</taxon>
        <taxon>Streptomycetaceae</taxon>
        <taxon>Streptomyces</taxon>
    </lineage>
</organism>
<keyword evidence="6" id="KW-1185">Reference proteome</keyword>
<dbReference type="InterPro" id="IPR052016">
    <property type="entry name" value="Bact_Sigma-Reg"/>
</dbReference>
<feature type="transmembrane region" description="Helical" evidence="3">
    <location>
        <begin position="105"/>
        <end position="127"/>
    </location>
</feature>
<comment type="caution">
    <text evidence="5">The sequence shown here is derived from an EMBL/GenBank/DDBJ whole genome shotgun (WGS) entry which is preliminary data.</text>
</comment>
<dbReference type="AlphaFoldDB" id="A0A177HGL5"/>
<keyword evidence="3" id="KW-0472">Membrane</keyword>
<feature type="transmembrane region" description="Helical" evidence="3">
    <location>
        <begin position="58"/>
        <end position="73"/>
    </location>
</feature>
<feature type="transmembrane region" description="Helical" evidence="3">
    <location>
        <begin position="35"/>
        <end position="52"/>
    </location>
</feature>
<evidence type="ECO:0000259" key="4">
    <source>
        <dbReference type="SMART" id="SM00331"/>
    </source>
</evidence>
<feature type="transmembrane region" description="Helical" evidence="3">
    <location>
        <begin position="80"/>
        <end position="99"/>
    </location>
</feature>
<dbReference type="FunFam" id="3.60.40.10:FF:000058">
    <property type="entry name" value="Stage II sporulation protein E"/>
    <property type="match status" value="1"/>
</dbReference>
<dbReference type="Gene3D" id="3.60.40.10">
    <property type="entry name" value="PPM-type phosphatase domain"/>
    <property type="match status" value="1"/>
</dbReference>
<keyword evidence="3" id="KW-1133">Transmembrane helix</keyword>
<dbReference type="PANTHER" id="PTHR43156">
    <property type="entry name" value="STAGE II SPORULATION PROTEIN E-RELATED"/>
    <property type="match status" value="1"/>
</dbReference>
<evidence type="ECO:0000256" key="2">
    <source>
        <dbReference type="SAM" id="MobiDB-lite"/>
    </source>
</evidence>
<dbReference type="PATRIC" id="fig|1716141.3.peg.7068"/>
<dbReference type="SMART" id="SM00331">
    <property type="entry name" value="PP2C_SIG"/>
    <property type="match status" value="1"/>
</dbReference>
<protein>
    <submittedName>
        <fullName evidence="5">Stage II sporulation protein E (SpoIIE)</fullName>
    </submittedName>
</protein>
<accession>A0A177HGL5</accession>
<keyword evidence="3" id="KW-0812">Transmembrane</keyword>
<evidence type="ECO:0000313" key="5">
    <source>
        <dbReference type="EMBL" id="OAH09926.1"/>
    </source>
</evidence>
<dbReference type="PANTHER" id="PTHR43156:SF2">
    <property type="entry name" value="STAGE II SPORULATION PROTEIN E"/>
    <property type="match status" value="1"/>
</dbReference>
<evidence type="ECO:0000313" key="6">
    <source>
        <dbReference type="Proteomes" id="UP000077381"/>
    </source>
</evidence>
<dbReference type="STRING" id="1716141.STSP_66910"/>
<dbReference type="GO" id="GO:0016791">
    <property type="term" value="F:phosphatase activity"/>
    <property type="evidence" value="ECO:0007669"/>
    <property type="project" value="TreeGrafter"/>
</dbReference>
<dbReference type="EMBL" id="LOHS01000164">
    <property type="protein sequence ID" value="OAH09926.1"/>
    <property type="molecule type" value="Genomic_DNA"/>
</dbReference>
<proteinExistence type="predicted"/>
<dbReference type="InterPro" id="IPR036457">
    <property type="entry name" value="PPM-type-like_dom_sf"/>
</dbReference>
<feature type="region of interest" description="Disordered" evidence="2">
    <location>
        <begin position="1"/>
        <end position="29"/>
    </location>
</feature>
<keyword evidence="1" id="KW-0378">Hydrolase</keyword>
<dbReference type="Pfam" id="PF07228">
    <property type="entry name" value="SpoIIE"/>
    <property type="match status" value="1"/>
</dbReference>
<evidence type="ECO:0000256" key="1">
    <source>
        <dbReference type="ARBA" id="ARBA00022801"/>
    </source>
</evidence>
<gene>
    <name evidence="5" type="ORF">STSP_66910</name>
</gene>
<feature type="domain" description="PPM-type phosphatase" evidence="4">
    <location>
        <begin position="158"/>
        <end position="378"/>
    </location>
</feature>
<dbReference type="Proteomes" id="UP000077381">
    <property type="component" value="Unassembled WGS sequence"/>
</dbReference>
<name>A0A177HGL5_9ACTN</name>
<reference evidence="5 6" key="1">
    <citation type="submission" date="2015-12" db="EMBL/GenBank/DDBJ databases">
        <title>Genome sequence of Streptomyces sp. G25.</title>
        <authorList>
            <person name="Poehlein A."/>
            <person name="Roettig A."/>
            <person name="Hiessl S."/>
            <person name="Hauschild P."/>
            <person name="Schauer J."/>
            <person name="Madkour M.H."/>
            <person name="Al-Ansari A.M."/>
            <person name="Almakishah N.H."/>
            <person name="Steinbuechel A."/>
            <person name="Daniel R."/>
        </authorList>
    </citation>
    <scope>NUCLEOTIDE SEQUENCE [LARGE SCALE GENOMIC DNA]</scope>
    <source>
        <strain evidence="6">G25(2015)</strain>
    </source>
</reference>
<dbReference type="InterPro" id="IPR001932">
    <property type="entry name" value="PPM-type_phosphatase-like_dom"/>
</dbReference>
<evidence type="ECO:0000256" key="3">
    <source>
        <dbReference type="SAM" id="Phobius"/>
    </source>
</evidence>
<dbReference type="SUPFAM" id="SSF81606">
    <property type="entry name" value="PP2C-like"/>
    <property type="match status" value="1"/>
</dbReference>